<keyword evidence="9 10" id="KW-0539">Nucleus</keyword>
<dbReference type="HOGENOM" id="CLU_013819_3_0_1"/>
<dbReference type="STRING" id="988480.A0A075APH9"/>
<comment type="function">
    <text evidence="10">Acts as component of the CCR4-NOT core complex, which in the nucleus seems to be a general transcription factor, and in the cytoplasm the major mRNA deadenylase involved in mRNA turnover. The NOT protein subcomplex negatively regulates the basal and activated transcription of many genes. Preferentially affects TC-type TATA element-dependent transcription. Could directly or indirectly inhibit component(s) of the general transcription machinery.</text>
</comment>
<evidence type="ECO:0000256" key="8">
    <source>
        <dbReference type="ARBA" id="ARBA00023163"/>
    </source>
</evidence>
<keyword evidence="6" id="KW-0597">Phosphoprotein</keyword>
<feature type="compositionally biased region" description="Polar residues" evidence="12">
    <location>
        <begin position="348"/>
        <end position="364"/>
    </location>
</feature>
<dbReference type="InterPro" id="IPR007207">
    <property type="entry name" value="Not_N"/>
</dbReference>
<dbReference type="GO" id="GO:0005634">
    <property type="term" value="C:nucleus"/>
    <property type="evidence" value="ECO:0007669"/>
    <property type="project" value="UniProtKB-SubCell"/>
</dbReference>
<comment type="subcellular location">
    <subcellularLocation>
        <location evidence="2 10">Cytoplasm</location>
    </subcellularLocation>
    <subcellularLocation>
        <location evidence="1 10">Nucleus</location>
    </subcellularLocation>
</comment>
<evidence type="ECO:0000256" key="1">
    <source>
        <dbReference type="ARBA" id="ARBA00004123"/>
    </source>
</evidence>
<dbReference type="GO" id="GO:0030015">
    <property type="term" value="C:CCR4-NOT core complex"/>
    <property type="evidence" value="ECO:0007669"/>
    <property type="project" value="UniProtKB-UniRule"/>
</dbReference>
<keyword evidence="10" id="KW-0010">Activator</keyword>
<dbReference type="OrthoDB" id="293823at2759"/>
<keyword evidence="7 10" id="KW-0805">Transcription regulation</keyword>
<dbReference type="InterPro" id="IPR040168">
    <property type="entry name" value="Not2/3/5"/>
</dbReference>
<evidence type="ECO:0000313" key="15">
    <source>
        <dbReference type="EMBL" id="EPZ31958.1"/>
    </source>
</evidence>
<name>A0A075APH9_ROZAC</name>
<feature type="domain" description="CCR4-Not complex component Not N-terminal" evidence="13">
    <location>
        <begin position="6"/>
        <end position="224"/>
    </location>
</feature>
<evidence type="ECO:0000259" key="14">
    <source>
        <dbReference type="Pfam" id="PF04153"/>
    </source>
</evidence>
<evidence type="ECO:0000256" key="10">
    <source>
        <dbReference type="PIRNR" id="PIRNR005290"/>
    </source>
</evidence>
<feature type="compositionally biased region" description="Pro residues" evidence="12">
    <location>
        <begin position="283"/>
        <end position="294"/>
    </location>
</feature>
<dbReference type="EMBL" id="KE561200">
    <property type="protein sequence ID" value="EPZ31958.1"/>
    <property type="molecule type" value="Genomic_DNA"/>
</dbReference>
<proteinExistence type="inferred from homology"/>
<keyword evidence="16" id="KW-1185">Reference proteome</keyword>
<feature type="region of interest" description="Disordered" evidence="12">
    <location>
        <begin position="221"/>
        <end position="366"/>
    </location>
</feature>
<evidence type="ECO:0000313" key="16">
    <source>
        <dbReference type="Proteomes" id="UP000030755"/>
    </source>
</evidence>
<evidence type="ECO:0000256" key="7">
    <source>
        <dbReference type="ARBA" id="ARBA00023015"/>
    </source>
</evidence>
<sequence>MVYKTGEIDKTLKKVTEGIAVFEEIFDKLYAATTSNQKEKFENDLKREIKKLQRLRDQIKTWIAGTEIKDKTSLLESRRTIETMMEKFKACEREMKTKAYSKEGLNAAVKIDPREKEKSDLCSWINGCVDRLNTQIDAKEAEIEALLLKKQKKSELEKRKELEAKVERYKFHQAKLEHVLRNLENDILTNEQVSGIKDSVEYYLENNEEPDFDEDEEMYEELNMEDEDELNEDDDEPEIKKKPVEVEPSKTPLNNSSSLKPKEPIIRKKSNPPVLIKQTLTPTPVPAPPPPKPNVPYSAMISSKTESNSNETNKVWNKQLPPSLVTPSPTTKIKGIVPRVEKKDEGSPSISESTSIPDSNSSKLTESHLMSHDIQANLKRAQTPVNILSRGSDADGENLNLSFSLLTDYMSTSNRMKPKNDFSMMQNLVDSSFQNIPDVVDSEKSLNYSPKNPVNTPPYYPTQPLPIFENPVLYEKFENDTLFFIFYYQQRTYQQRYLAAKELKRQSWRFHKKYLTWFQRHDEPKLITDEYEQGTYIYFDYEGSWCQRRKSEFTFEYRYLEDAELV</sequence>
<dbReference type="GO" id="GO:0000932">
    <property type="term" value="C:P-body"/>
    <property type="evidence" value="ECO:0007669"/>
    <property type="project" value="UniProtKB-UniRule"/>
</dbReference>
<keyword evidence="8 10" id="KW-0804">Transcription</keyword>
<dbReference type="Pfam" id="PF04153">
    <property type="entry name" value="NOT2_3_5_C"/>
    <property type="match status" value="1"/>
</dbReference>
<feature type="compositionally biased region" description="Low complexity" evidence="12">
    <location>
        <begin position="302"/>
        <end position="331"/>
    </location>
</feature>
<dbReference type="Proteomes" id="UP000030755">
    <property type="component" value="Unassembled WGS sequence"/>
</dbReference>
<evidence type="ECO:0000256" key="9">
    <source>
        <dbReference type="ARBA" id="ARBA00023242"/>
    </source>
</evidence>
<dbReference type="PIRSF" id="PIRSF005290">
    <property type="entry name" value="NOT_su_3_5"/>
    <property type="match status" value="1"/>
</dbReference>
<dbReference type="InterPro" id="IPR038635">
    <property type="entry name" value="CCR4-NOT_su2/3/5_C_sf"/>
</dbReference>
<comment type="similarity">
    <text evidence="3 10">Belongs to the CNOT2/3/5 family.</text>
</comment>
<feature type="compositionally biased region" description="Basic and acidic residues" evidence="12">
    <location>
        <begin position="238"/>
        <end position="248"/>
    </location>
</feature>
<evidence type="ECO:0000256" key="3">
    <source>
        <dbReference type="ARBA" id="ARBA00007682"/>
    </source>
</evidence>
<dbReference type="GO" id="GO:0000289">
    <property type="term" value="P:nuclear-transcribed mRNA poly(A) tail shortening"/>
    <property type="evidence" value="ECO:0007669"/>
    <property type="project" value="EnsemblFungi"/>
</dbReference>
<dbReference type="FunFam" id="2.30.30.1020:FF:000006">
    <property type="entry name" value="CCR4-NOT transcription complex, subunit 3"/>
    <property type="match status" value="1"/>
</dbReference>
<organism evidence="15 16">
    <name type="scientific">Rozella allomycis (strain CSF55)</name>
    <dbReference type="NCBI Taxonomy" id="988480"/>
    <lineage>
        <taxon>Eukaryota</taxon>
        <taxon>Fungi</taxon>
        <taxon>Fungi incertae sedis</taxon>
        <taxon>Cryptomycota</taxon>
        <taxon>Cryptomycota incertae sedis</taxon>
        <taxon>Rozella</taxon>
    </lineage>
</organism>
<dbReference type="OMA" id="YKPQTPY"/>
<dbReference type="GO" id="GO:0006355">
    <property type="term" value="P:regulation of DNA-templated transcription"/>
    <property type="evidence" value="ECO:0007669"/>
    <property type="project" value="InterPro"/>
</dbReference>
<feature type="coiled-coil region" evidence="11">
    <location>
        <begin position="31"/>
        <end position="58"/>
    </location>
</feature>
<evidence type="ECO:0000256" key="4">
    <source>
        <dbReference type="ARBA" id="ARBA00022490"/>
    </source>
</evidence>
<keyword evidence="4 10" id="KW-0963">Cytoplasm</keyword>
<dbReference type="AlphaFoldDB" id="A0A075APH9"/>
<dbReference type="PANTHER" id="PTHR23326">
    <property type="entry name" value="CCR4 NOT-RELATED"/>
    <property type="match status" value="1"/>
</dbReference>
<reference evidence="15 16" key="1">
    <citation type="journal article" date="2013" name="Curr. Biol.">
        <title>Shared signatures of parasitism and phylogenomics unite Cryptomycota and microsporidia.</title>
        <authorList>
            <person name="James T.Y."/>
            <person name="Pelin A."/>
            <person name="Bonen L."/>
            <person name="Ahrendt S."/>
            <person name="Sain D."/>
            <person name="Corradi N."/>
            <person name="Stajich J.E."/>
        </authorList>
    </citation>
    <scope>NUCLEOTIDE SEQUENCE [LARGE SCALE GENOMIC DNA]</scope>
    <source>
        <strain evidence="15 16">CSF55</strain>
    </source>
</reference>
<dbReference type="Pfam" id="PF04065">
    <property type="entry name" value="Not3"/>
    <property type="match status" value="1"/>
</dbReference>
<dbReference type="InterPro" id="IPR007282">
    <property type="entry name" value="NOT2/3/5_C"/>
</dbReference>
<feature type="coiled-coil region" evidence="11">
    <location>
        <begin position="129"/>
        <end position="165"/>
    </location>
</feature>
<protein>
    <recommendedName>
        <fullName evidence="10">General negative regulator of transcription subunit</fullName>
    </recommendedName>
</protein>
<evidence type="ECO:0000256" key="12">
    <source>
        <dbReference type="SAM" id="MobiDB-lite"/>
    </source>
</evidence>
<dbReference type="InterPro" id="IPR012270">
    <property type="entry name" value="CCR4-NOT_su3/5"/>
</dbReference>
<gene>
    <name evidence="15" type="ORF">O9G_001968</name>
</gene>
<feature type="compositionally biased region" description="Acidic residues" evidence="12">
    <location>
        <begin position="221"/>
        <end position="237"/>
    </location>
</feature>
<evidence type="ECO:0000256" key="5">
    <source>
        <dbReference type="ARBA" id="ARBA00022491"/>
    </source>
</evidence>
<keyword evidence="11" id="KW-0175">Coiled coil</keyword>
<evidence type="ECO:0000256" key="6">
    <source>
        <dbReference type="ARBA" id="ARBA00022553"/>
    </source>
</evidence>
<evidence type="ECO:0000256" key="2">
    <source>
        <dbReference type="ARBA" id="ARBA00004496"/>
    </source>
</evidence>
<keyword evidence="5 10" id="KW-0678">Repressor</keyword>
<feature type="domain" description="NOT2/NOT3/NOT5 C-terminal" evidence="14">
    <location>
        <begin position="432"/>
        <end position="560"/>
    </location>
</feature>
<accession>A0A075APH9</accession>
<dbReference type="Gene3D" id="2.30.30.1020">
    <property type="entry name" value="CCR4-NOT complex subunit 2/3/5, C-terminal domain"/>
    <property type="match status" value="1"/>
</dbReference>
<evidence type="ECO:0000256" key="11">
    <source>
        <dbReference type="SAM" id="Coils"/>
    </source>
</evidence>
<evidence type="ECO:0000259" key="13">
    <source>
        <dbReference type="Pfam" id="PF04065"/>
    </source>
</evidence>